<dbReference type="EMBL" id="JACRWH010000007">
    <property type="protein sequence ID" value="MBC6011776.1"/>
    <property type="molecule type" value="Genomic_DNA"/>
</dbReference>
<feature type="non-terminal residue" evidence="1">
    <location>
        <position position="1"/>
    </location>
</feature>
<evidence type="ECO:0000313" key="2">
    <source>
        <dbReference type="Proteomes" id="UP000649075"/>
    </source>
</evidence>
<keyword evidence="2" id="KW-1185">Reference proteome</keyword>
<dbReference type="GO" id="GO:0016301">
    <property type="term" value="F:kinase activity"/>
    <property type="evidence" value="ECO:0007669"/>
    <property type="project" value="UniProtKB-KW"/>
</dbReference>
<name>A0ABR7KGC2_9FIRM</name>
<gene>
    <name evidence="1" type="ORF">H8911_03270</name>
</gene>
<protein>
    <submittedName>
        <fullName evidence="1">Sugar kinase</fullName>
    </submittedName>
</protein>
<organism evidence="1 2">
    <name type="scientific">Holdemanella hominis</name>
    <dbReference type="NCBI Taxonomy" id="2764327"/>
    <lineage>
        <taxon>Bacteria</taxon>
        <taxon>Bacillati</taxon>
        <taxon>Bacillota</taxon>
        <taxon>Erysipelotrichia</taxon>
        <taxon>Erysipelotrichales</taxon>
        <taxon>Erysipelotrichaceae</taxon>
        <taxon>Holdemanella</taxon>
    </lineage>
</organism>
<evidence type="ECO:0000313" key="1">
    <source>
        <dbReference type="EMBL" id="MBC6011776.1"/>
    </source>
</evidence>
<dbReference type="SUPFAM" id="SSF53613">
    <property type="entry name" value="Ribokinase-like"/>
    <property type="match status" value="1"/>
</dbReference>
<dbReference type="InterPro" id="IPR029056">
    <property type="entry name" value="Ribokinase-like"/>
</dbReference>
<comment type="caution">
    <text evidence="1">The sequence shown here is derived from an EMBL/GenBank/DDBJ whole genome shotgun (WGS) entry which is preliminary data.</text>
</comment>
<dbReference type="Proteomes" id="UP000649075">
    <property type="component" value="Unassembled WGS sequence"/>
</dbReference>
<keyword evidence="1" id="KW-0418">Kinase</keyword>
<reference evidence="1 2" key="1">
    <citation type="submission" date="2020-08" db="EMBL/GenBank/DDBJ databases">
        <authorList>
            <person name="Liu C."/>
            <person name="Sun Q."/>
        </authorList>
    </citation>
    <scope>NUCLEOTIDE SEQUENCE [LARGE SCALE GENOMIC DNA]</scope>
    <source>
        <strain evidence="1 2">L34</strain>
    </source>
</reference>
<sequence>AGLIAASLEGYDPQATIEFAVAASCLKHSIEGDFNMVSMGEVLKLAGGDGSGRVQR</sequence>
<keyword evidence="1" id="KW-0808">Transferase</keyword>
<proteinExistence type="predicted"/>
<accession>A0ABR7KGC2</accession>
<dbReference type="Gene3D" id="3.40.1190.20">
    <property type="match status" value="1"/>
</dbReference>